<dbReference type="Pfam" id="PF00534">
    <property type="entry name" value="Glycos_transf_1"/>
    <property type="match status" value="1"/>
</dbReference>
<accession>A0ABN1KQ46</accession>
<evidence type="ECO:0000259" key="1">
    <source>
        <dbReference type="Pfam" id="PF00534"/>
    </source>
</evidence>
<evidence type="ECO:0000313" key="4">
    <source>
        <dbReference type="Proteomes" id="UP001501047"/>
    </source>
</evidence>
<dbReference type="Proteomes" id="UP001501047">
    <property type="component" value="Unassembled WGS sequence"/>
</dbReference>
<sequence length="354" mass="40111">MKICFLGDAASIHIIRWCEYFRDRGHEVSIISFRNSNIKGVNVYCLCENLNVSSEGGNIGYLKKIFRIKKIIKKINPDIVNAHYLTSYGLIGTLINIRPLVVSTWGSDILVTPKINGMYKKITEFVIKRCDLITSDSKHMSDEIKKLGGKESKIVTVPMGINIEEFNSKDKNIDSKTFLSMRTLCDNSNIDIILKAFKSLLSVYPDSKLILTNSGDKEKEVLNLIEELNIKSSVEFKGFVNRDQVKELLKKCRTYISIPTSDSTSVNLLEGMASGIFPIVSNLPANKEWIVDGENGYILDELSETCLFKAMINSLEKDGLFESAIKRNKIIIEERALWNDNMDLVNSRYLEIIK</sequence>
<dbReference type="RefSeq" id="WP_343826262.1">
    <property type="nucleotide sequence ID" value="NZ_BAAACI010000006.1"/>
</dbReference>
<gene>
    <name evidence="3" type="ORF">GCM10008908_21230</name>
</gene>
<protein>
    <submittedName>
        <fullName evidence="3">Glycosyltransferase</fullName>
    </submittedName>
</protein>
<dbReference type="SUPFAM" id="SSF53756">
    <property type="entry name" value="UDP-Glycosyltransferase/glycogen phosphorylase"/>
    <property type="match status" value="1"/>
</dbReference>
<evidence type="ECO:0000313" key="3">
    <source>
        <dbReference type="EMBL" id="GAA0773282.1"/>
    </source>
</evidence>
<dbReference type="InterPro" id="IPR001296">
    <property type="entry name" value="Glyco_trans_1"/>
</dbReference>
<feature type="domain" description="Glycosyltransferase subfamily 4-like N-terminal" evidence="2">
    <location>
        <begin position="2"/>
        <end position="137"/>
    </location>
</feature>
<dbReference type="Gene3D" id="3.40.50.2000">
    <property type="entry name" value="Glycogen Phosphorylase B"/>
    <property type="match status" value="2"/>
</dbReference>
<organism evidence="3 4">
    <name type="scientific">Clostridium subterminale</name>
    <dbReference type="NCBI Taxonomy" id="1550"/>
    <lineage>
        <taxon>Bacteria</taxon>
        <taxon>Bacillati</taxon>
        <taxon>Bacillota</taxon>
        <taxon>Clostridia</taxon>
        <taxon>Eubacteriales</taxon>
        <taxon>Clostridiaceae</taxon>
        <taxon>Clostridium</taxon>
    </lineage>
</organism>
<proteinExistence type="predicted"/>
<dbReference type="PANTHER" id="PTHR12526">
    <property type="entry name" value="GLYCOSYLTRANSFERASE"/>
    <property type="match status" value="1"/>
</dbReference>
<dbReference type="InterPro" id="IPR028098">
    <property type="entry name" value="Glyco_trans_4-like_N"/>
</dbReference>
<reference evidence="3 4" key="1">
    <citation type="journal article" date="2019" name="Int. J. Syst. Evol. Microbiol.">
        <title>The Global Catalogue of Microorganisms (GCM) 10K type strain sequencing project: providing services to taxonomists for standard genome sequencing and annotation.</title>
        <authorList>
            <consortium name="The Broad Institute Genomics Platform"/>
            <consortium name="The Broad Institute Genome Sequencing Center for Infectious Disease"/>
            <person name="Wu L."/>
            <person name="Ma J."/>
        </authorList>
    </citation>
    <scope>NUCLEOTIDE SEQUENCE [LARGE SCALE GENOMIC DNA]</scope>
    <source>
        <strain evidence="3 4">JCM 1417</strain>
    </source>
</reference>
<dbReference type="EMBL" id="BAAACI010000006">
    <property type="protein sequence ID" value="GAA0773282.1"/>
    <property type="molecule type" value="Genomic_DNA"/>
</dbReference>
<keyword evidence="4" id="KW-1185">Reference proteome</keyword>
<comment type="caution">
    <text evidence="3">The sequence shown here is derived from an EMBL/GenBank/DDBJ whole genome shotgun (WGS) entry which is preliminary data.</text>
</comment>
<dbReference type="CDD" id="cd03801">
    <property type="entry name" value="GT4_PimA-like"/>
    <property type="match status" value="1"/>
</dbReference>
<name>A0ABN1KQ46_CLOSU</name>
<evidence type="ECO:0000259" key="2">
    <source>
        <dbReference type="Pfam" id="PF13477"/>
    </source>
</evidence>
<feature type="domain" description="Glycosyl transferase family 1" evidence="1">
    <location>
        <begin position="164"/>
        <end position="326"/>
    </location>
</feature>
<dbReference type="Pfam" id="PF13477">
    <property type="entry name" value="Glyco_trans_4_2"/>
    <property type="match status" value="1"/>
</dbReference>
<dbReference type="PANTHER" id="PTHR12526:SF638">
    <property type="entry name" value="SPORE COAT PROTEIN SA"/>
    <property type="match status" value="1"/>
</dbReference>